<dbReference type="EMBL" id="BGZK01000392">
    <property type="protein sequence ID" value="GBP41054.1"/>
    <property type="molecule type" value="Genomic_DNA"/>
</dbReference>
<accession>A0A4C1VTB2</accession>
<keyword evidence="2" id="KW-1185">Reference proteome</keyword>
<sequence length="116" mass="13028">MRNGVRDARTAARAGPSKITNYHLKCTLEERLRPGAAALQGSACPRLRTRSQFCRLKARLTRRSANPIRACTFLSNNPSQDLALINTDITAEWQISQSTALYGFNHTRPTQSERKQ</sequence>
<protein>
    <submittedName>
        <fullName evidence="1">Uncharacterized protein</fullName>
    </submittedName>
</protein>
<evidence type="ECO:0000313" key="1">
    <source>
        <dbReference type="EMBL" id="GBP41054.1"/>
    </source>
</evidence>
<dbReference type="Proteomes" id="UP000299102">
    <property type="component" value="Unassembled WGS sequence"/>
</dbReference>
<dbReference type="AlphaFoldDB" id="A0A4C1VTB2"/>
<proteinExistence type="predicted"/>
<evidence type="ECO:0000313" key="2">
    <source>
        <dbReference type="Proteomes" id="UP000299102"/>
    </source>
</evidence>
<name>A0A4C1VTB2_EUMVA</name>
<reference evidence="1 2" key="1">
    <citation type="journal article" date="2019" name="Commun. Biol.">
        <title>The bagworm genome reveals a unique fibroin gene that provides high tensile strength.</title>
        <authorList>
            <person name="Kono N."/>
            <person name="Nakamura H."/>
            <person name="Ohtoshi R."/>
            <person name="Tomita M."/>
            <person name="Numata K."/>
            <person name="Arakawa K."/>
        </authorList>
    </citation>
    <scope>NUCLEOTIDE SEQUENCE [LARGE SCALE GENOMIC DNA]</scope>
</reference>
<comment type="caution">
    <text evidence="1">The sequence shown here is derived from an EMBL/GenBank/DDBJ whole genome shotgun (WGS) entry which is preliminary data.</text>
</comment>
<gene>
    <name evidence="1" type="ORF">EVAR_32875_1</name>
</gene>
<organism evidence="1 2">
    <name type="scientific">Eumeta variegata</name>
    <name type="common">Bagworm moth</name>
    <name type="synonym">Eumeta japonica</name>
    <dbReference type="NCBI Taxonomy" id="151549"/>
    <lineage>
        <taxon>Eukaryota</taxon>
        <taxon>Metazoa</taxon>
        <taxon>Ecdysozoa</taxon>
        <taxon>Arthropoda</taxon>
        <taxon>Hexapoda</taxon>
        <taxon>Insecta</taxon>
        <taxon>Pterygota</taxon>
        <taxon>Neoptera</taxon>
        <taxon>Endopterygota</taxon>
        <taxon>Lepidoptera</taxon>
        <taxon>Glossata</taxon>
        <taxon>Ditrysia</taxon>
        <taxon>Tineoidea</taxon>
        <taxon>Psychidae</taxon>
        <taxon>Oiketicinae</taxon>
        <taxon>Eumeta</taxon>
    </lineage>
</organism>